<proteinExistence type="predicted"/>
<comment type="caution">
    <text evidence="1">The sequence shown here is derived from an EMBL/GenBank/DDBJ whole genome shotgun (WGS) entry which is preliminary data.</text>
</comment>
<dbReference type="Gene3D" id="2.60.40.10">
    <property type="entry name" value="Immunoglobulins"/>
    <property type="match status" value="1"/>
</dbReference>
<evidence type="ECO:0000313" key="2">
    <source>
        <dbReference type="Proteomes" id="UP001141961"/>
    </source>
</evidence>
<protein>
    <submittedName>
        <fullName evidence="1">Uncharacterized protein</fullName>
    </submittedName>
</protein>
<gene>
    <name evidence="1" type="ORF">ODV14_01375</name>
</gene>
<organism evidence="1 2">
    <name type="scientific">Lactobacillus amylovorus</name>
    <dbReference type="NCBI Taxonomy" id="1604"/>
    <lineage>
        <taxon>Bacteria</taxon>
        <taxon>Bacillati</taxon>
        <taxon>Bacillota</taxon>
        <taxon>Bacilli</taxon>
        <taxon>Lactobacillales</taxon>
        <taxon>Lactobacillaceae</taxon>
        <taxon>Lactobacillus</taxon>
    </lineage>
</organism>
<dbReference type="SUPFAM" id="SSF81296">
    <property type="entry name" value="E set domains"/>
    <property type="match status" value="1"/>
</dbReference>
<reference evidence="1" key="1">
    <citation type="journal article" date="2022" name="Microorganisms">
        <title>Antibiotic Susceptibility, Resistance Gene Determinants and Corresponding Genomic Regions in Lactobacillus amylovorus Isolates Derived from Wild Boars and Domestic Pigs.</title>
        <authorList>
            <person name="Moravkova M."/>
            <person name="Kostovova I."/>
            <person name="Kavanova K."/>
            <person name="Pechar R."/>
            <person name="Stanek S."/>
            <person name="Brychta A."/>
            <person name="Zeman M."/>
            <person name="Kubasova T."/>
        </authorList>
    </citation>
    <scope>NUCLEOTIDE SEQUENCE</scope>
    <source>
        <strain evidence="1">M597B</strain>
    </source>
</reference>
<dbReference type="RefSeq" id="WP_271874027.1">
    <property type="nucleotide sequence ID" value="NZ_JAOTHD010000003.1"/>
</dbReference>
<dbReference type="InterPro" id="IPR013783">
    <property type="entry name" value="Ig-like_fold"/>
</dbReference>
<dbReference type="Proteomes" id="UP001141961">
    <property type="component" value="Unassembled WGS sequence"/>
</dbReference>
<dbReference type="InterPro" id="IPR014756">
    <property type="entry name" value="Ig_E-set"/>
</dbReference>
<evidence type="ECO:0000313" key="1">
    <source>
        <dbReference type="EMBL" id="MDB6246019.1"/>
    </source>
</evidence>
<sequence length="53" mass="6214">MRKMVKVKQRIEDFASGHELKLQEILGCHREDSGYVFRVWVPNTQAVWLVGVE</sequence>
<reference evidence="1" key="2">
    <citation type="submission" date="2022-10" db="EMBL/GenBank/DDBJ databases">
        <authorList>
            <person name="Kostovova I."/>
            <person name="Moravkova M."/>
            <person name="Pechar R."/>
        </authorList>
    </citation>
    <scope>NUCLEOTIDE SEQUENCE</scope>
    <source>
        <strain evidence="1">M597B</strain>
    </source>
</reference>
<dbReference type="AlphaFoldDB" id="A0AAW6B8X1"/>
<dbReference type="EMBL" id="JAOTHD010000003">
    <property type="protein sequence ID" value="MDB6246019.1"/>
    <property type="molecule type" value="Genomic_DNA"/>
</dbReference>
<accession>A0AAW6B8X1</accession>
<name>A0AAW6B8X1_LACAM</name>